<feature type="compositionally biased region" description="Pro residues" evidence="1">
    <location>
        <begin position="20"/>
        <end position="29"/>
    </location>
</feature>
<feature type="region of interest" description="Disordered" evidence="1">
    <location>
        <begin position="1"/>
        <end position="34"/>
    </location>
</feature>
<evidence type="ECO:0000313" key="3">
    <source>
        <dbReference type="Proteomes" id="UP000199052"/>
    </source>
</evidence>
<dbReference type="AlphaFoldDB" id="A0A1I2PQW7"/>
<feature type="region of interest" description="Disordered" evidence="1">
    <location>
        <begin position="58"/>
        <end position="112"/>
    </location>
</feature>
<gene>
    <name evidence="2" type="ORF">SAMN05421678_104239</name>
</gene>
<proteinExistence type="predicted"/>
<dbReference type="STRING" id="504797.SAMN05421678_104239"/>
<dbReference type="Proteomes" id="UP000199052">
    <property type="component" value="Unassembled WGS sequence"/>
</dbReference>
<dbReference type="EMBL" id="FOOI01000004">
    <property type="protein sequence ID" value="SFG18448.1"/>
    <property type="molecule type" value="Genomic_DNA"/>
</dbReference>
<name>A0A1I2PQW7_9ACTN</name>
<evidence type="ECO:0000256" key="1">
    <source>
        <dbReference type="SAM" id="MobiDB-lite"/>
    </source>
</evidence>
<reference evidence="2 3" key="1">
    <citation type="submission" date="2016-10" db="EMBL/GenBank/DDBJ databases">
        <authorList>
            <person name="de Groot N.N."/>
        </authorList>
    </citation>
    <scope>NUCLEOTIDE SEQUENCE [LARGE SCALE GENOMIC DNA]</scope>
    <source>
        <strain evidence="2 3">CPCC 202808</strain>
    </source>
</reference>
<organism evidence="2 3">
    <name type="scientific">Actinopolymorpha cephalotaxi</name>
    <dbReference type="NCBI Taxonomy" id="504797"/>
    <lineage>
        <taxon>Bacteria</taxon>
        <taxon>Bacillati</taxon>
        <taxon>Actinomycetota</taxon>
        <taxon>Actinomycetes</taxon>
        <taxon>Propionibacteriales</taxon>
        <taxon>Actinopolymorphaceae</taxon>
        <taxon>Actinopolymorpha</taxon>
    </lineage>
</organism>
<feature type="region of interest" description="Disordered" evidence="1">
    <location>
        <begin position="134"/>
        <end position="169"/>
    </location>
</feature>
<protein>
    <submittedName>
        <fullName evidence="2">Uncharacterized protein</fullName>
    </submittedName>
</protein>
<accession>A0A1I2PQW7</accession>
<evidence type="ECO:0000313" key="2">
    <source>
        <dbReference type="EMBL" id="SFG18448.1"/>
    </source>
</evidence>
<sequence>MRSSPGSARAGRLRHRRNPSAPPAPPAPSVPATRSAHSALLLLSVLAVLFGTLLTGPEPAVSPPPALRASAAGTTHASNPAGEPVATAVAGGEHTATSASPAPDHGERPDAAVSAGAPLISWVHGLNSTLPDQAPTLGVSAATAPPPGATRQVHAALTDHHPSRAPPQA</sequence>